<dbReference type="GO" id="GO:0016020">
    <property type="term" value="C:membrane"/>
    <property type="evidence" value="ECO:0007669"/>
    <property type="project" value="UniProtKB-SubCell"/>
</dbReference>
<dbReference type="InterPro" id="IPR051706">
    <property type="entry name" value="Glycosyltransferase_domain"/>
</dbReference>
<dbReference type="EMBL" id="AZGY01000012">
    <property type="protein sequence ID" value="KZZ93808.1"/>
    <property type="molecule type" value="Genomic_DNA"/>
</dbReference>
<dbReference type="InterPro" id="IPR029044">
    <property type="entry name" value="Nucleotide-diphossugar_trans"/>
</dbReference>
<evidence type="ECO:0000256" key="5">
    <source>
        <dbReference type="ARBA" id="ARBA00022989"/>
    </source>
</evidence>
<comment type="similarity">
    <text evidence="2">Belongs to the glycosyltransferase 32 family.</text>
</comment>
<keyword evidence="6 7" id="KW-0472">Membrane</keyword>
<evidence type="ECO:0000256" key="6">
    <source>
        <dbReference type="ARBA" id="ARBA00023136"/>
    </source>
</evidence>
<protein>
    <submittedName>
        <fullName evidence="8">Glycosyltransferase, DXD sugar-binding motif protein</fullName>
    </submittedName>
</protein>
<evidence type="ECO:0000313" key="9">
    <source>
        <dbReference type="Proteomes" id="UP000078544"/>
    </source>
</evidence>
<keyword evidence="9" id="KW-1185">Reference proteome</keyword>
<dbReference type="OrthoDB" id="3647at2759"/>
<dbReference type="PANTHER" id="PTHR32385">
    <property type="entry name" value="MANNOSYL PHOSPHORYLINOSITOL CERAMIDE SYNTHASE"/>
    <property type="match status" value="1"/>
</dbReference>
<evidence type="ECO:0000256" key="2">
    <source>
        <dbReference type="ARBA" id="ARBA00009003"/>
    </source>
</evidence>
<organism evidence="8 9">
    <name type="scientific">Moelleriella libera RCEF 2490</name>
    <dbReference type="NCBI Taxonomy" id="1081109"/>
    <lineage>
        <taxon>Eukaryota</taxon>
        <taxon>Fungi</taxon>
        <taxon>Dikarya</taxon>
        <taxon>Ascomycota</taxon>
        <taxon>Pezizomycotina</taxon>
        <taxon>Sordariomycetes</taxon>
        <taxon>Hypocreomycetidae</taxon>
        <taxon>Hypocreales</taxon>
        <taxon>Clavicipitaceae</taxon>
        <taxon>Moelleriella</taxon>
    </lineage>
</organism>
<comment type="subcellular location">
    <subcellularLocation>
        <location evidence="1">Membrane</location>
    </subcellularLocation>
</comment>
<evidence type="ECO:0000256" key="3">
    <source>
        <dbReference type="ARBA" id="ARBA00022679"/>
    </source>
</evidence>
<dbReference type="Proteomes" id="UP000078544">
    <property type="component" value="Unassembled WGS sequence"/>
</dbReference>
<dbReference type="SUPFAM" id="SSF53448">
    <property type="entry name" value="Nucleotide-diphospho-sugar transferases"/>
    <property type="match status" value="1"/>
</dbReference>
<comment type="caution">
    <text evidence="8">The sequence shown here is derived from an EMBL/GenBank/DDBJ whole genome shotgun (WGS) entry which is preliminary data.</text>
</comment>
<dbReference type="AlphaFoldDB" id="A0A168ADX0"/>
<evidence type="ECO:0000256" key="1">
    <source>
        <dbReference type="ARBA" id="ARBA00004370"/>
    </source>
</evidence>
<dbReference type="PANTHER" id="PTHR32385:SF20">
    <property type="entry name" value="MANNOSYL PHOSPHORYLINOSITOL CERAMIDE SYNTHASE CSH1-RELATED"/>
    <property type="match status" value="1"/>
</dbReference>
<dbReference type="Pfam" id="PF04488">
    <property type="entry name" value="Gly_transf_sug"/>
    <property type="match status" value="1"/>
</dbReference>
<reference evidence="8 9" key="1">
    <citation type="journal article" date="2016" name="Genome Biol. Evol.">
        <title>Divergent and convergent evolution of fungal pathogenicity.</title>
        <authorList>
            <person name="Shang Y."/>
            <person name="Xiao G."/>
            <person name="Zheng P."/>
            <person name="Cen K."/>
            <person name="Zhan S."/>
            <person name="Wang C."/>
        </authorList>
    </citation>
    <scope>NUCLEOTIDE SEQUENCE [LARGE SCALE GENOMIC DNA]</scope>
    <source>
        <strain evidence="8 9">RCEF 2490</strain>
    </source>
</reference>
<name>A0A168ADX0_9HYPO</name>
<keyword evidence="5 7" id="KW-1133">Transmembrane helix</keyword>
<keyword evidence="4 7" id="KW-0812">Transmembrane</keyword>
<dbReference type="GO" id="GO:0051999">
    <property type="term" value="P:mannosyl-inositol phosphorylceramide biosynthetic process"/>
    <property type="evidence" value="ECO:0007669"/>
    <property type="project" value="TreeGrafter"/>
</dbReference>
<evidence type="ECO:0000256" key="7">
    <source>
        <dbReference type="SAM" id="Phobius"/>
    </source>
</evidence>
<dbReference type="InterPro" id="IPR007577">
    <property type="entry name" value="GlycoTrfase_DXD_sugar-bd_CS"/>
</dbReference>
<keyword evidence="3 8" id="KW-0808">Transferase</keyword>
<dbReference type="STRING" id="1081109.A0A168ADX0"/>
<dbReference type="Gene3D" id="3.90.550.20">
    <property type="match status" value="1"/>
</dbReference>
<accession>A0A168ADX0</accession>
<feature type="transmembrane region" description="Helical" evidence="7">
    <location>
        <begin position="12"/>
        <end position="30"/>
    </location>
</feature>
<feature type="transmembrane region" description="Helical" evidence="7">
    <location>
        <begin position="287"/>
        <end position="312"/>
    </location>
</feature>
<evidence type="ECO:0000313" key="8">
    <source>
        <dbReference type="EMBL" id="KZZ93808.1"/>
    </source>
</evidence>
<gene>
    <name evidence="8" type="ORF">AAL_05524</name>
</gene>
<dbReference type="GO" id="GO:0000030">
    <property type="term" value="F:mannosyltransferase activity"/>
    <property type="evidence" value="ECO:0007669"/>
    <property type="project" value="TreeGrafter"/>
</dbReference>
<evidence type="ECO:0000256" key="4">
    <source>
        <dbReference type="ARBA" id="ARBA00022692"/>
    </source>
</evidence>
<proteinExistence type="inferred from homology"/>
<sequence>MGIRSCRLARNASLLLFACCVLVVAVYISLRARGIFLEHAGVTLTQDDVALAYEHAKEGSKTQYIPRIIHQIYHNWHDEDDPDNTTMPAKWKEARESCISLHKEWENILWTTKTSREFIEKKYPKFLKTYDGFRYPVQRVDALRYYLMRYYGGIYIDLDNGCRANLEPLLYYPTWTTDGGHGTLSNNILGAEPGHPFWELVTNSLKSYSWNYLLPYLTISYATGQWFLTDVWQTYHAKIKGKKEPPLTRIMMDMRPGAAPWTFFTATEGGSWNNWDNDVFGWIGSHLVIVVFGGAAALALQVAVFCLTWKVIKAYAGRRARYQRLQAKDVESTD</sequence>